<name>A0A4Y2F0M9_ARAVE</name>
<reference evidence="1 2" key="1">
    <citation type="journal article" date="2019" name="Sci. Rep.">
        <title>Orb-weaving spider Araneus ventricosus genome elucidates the spidroin gene catalogue.</title>
        <authorList>
            <person name="Kono N."/>
            <person name="Nakamura H."/>
            <person name="Ohtoshi R."/>
            <person name="Moran D.A.P."/>
            <person name="Shinohara A."/>
            <person name="Yoshida Y."/>
            <person name="Fujiwara M."/>
            <person name="Mori M."/>
            <person name="Tomita M."/>
            <person name="Arakawa K."/>
        </authorList>
    </citation>
    <scope>NUCLEOTIDE SEQUENCE [LARGE SCALE GENOMIC DNA]</scope>
</reference>
<dbReference type="OrthoDB" id="8193306at2759"/>
<keyword evidence="2" id="KW-1185">Reference proteome</keyword>
<evidence type="ECO:0000313" key="1">
    <source>
        <dbReference type="EMBL" id="GBM34069.1"/>
    </source>
</evidence>
<evidence type="ECO:0000313" key="2">
    <source>
        <dbReference type="Proteomes" id="UP000499080"/>
    </source>
</evidence>
<proteinExistence type="predicted"/>
<dbReference type="EMBL" id="BGPR01000750">
    <property type="protein sequence ID" value="GBM34069.1"/>
    <property type="molecule type" value="Genomic_DNA"/>
</dbReference>
<sequence>MRERPSSSFKGKGNSLPPLKTTMAADTVRILRIPFSPLFTNPSGGATLRKKAYAAGVKLIILNERVWNFYSDIRTFRTTAVFCLKGRFGPSRNDRVKVTFRVGMRDESYSKQFEYKQLFGDITSTDASIFVASLVPVEVLWNRDEQKHTGLRIIHDRVLDILDQYDSSSFSYLDILDQYDSSSFSYLDILDQYDSSSFSYLDILDQYDSSSFSYRYKFRNKKLYM</sequence>
<dbReference type="AlphaFoldDB" id="A0A4Y2F0M9"/>
<gene>
    <name evidence="1" type="ORF">AVEN_225596_1</name>
</gene>
<accession>A0A4Y2F0M9</accession>
<protein>
    <submittedName>
        <fullName evidence="1">Uncharacterized protein</fullName>
    </submittedName>
</protein>
<comment type="caution">
    <text evidence="1">The sequence shown here is derived from an EMBL/GenBank/DDBJ whole genome shotgun (WGS) entry which is preliminary data.</text>
</comment>
<dbReference type="Proteomes" id="UP000499080">
    <property type="component" value="Unassembled WGS sequence"/>
</dbReference>
<organism evidence="1 2">
    <name type="scientific">Araneus ventricosus</name>
    <name type="common">Orbweaver spider</name>
    <name type="synonym">Epeira ventricosa</name>
    <dbReference type="NCBI Taxonomy" id="182803"/>
    <lineage>
        <taxon>Eukaryota</taxon>
        <taxon>Metazoa</taxon>
        <taxon>Ecdysozoa</taxon>
        <taxon>Arthropoda</taxon>
        <taxon>Chelicerata</taxon>
        <taxon>Arachnida</taxon>
        <taxon>Araneae</taxon>
        <taxon>Araneomorphae</taxon>
        <taxon>Entelegynae</taxon>
        <taxon>Araneoidea</taxon>
        <taxon>Araneidae</taxon>
        <taxon>Araneus</taxon>
    </lineage>
</organism>